<evidence type="ECO:0008006" key="9">
    <source>
        <dbReference type="Google" id="ProtNLM"/>
    </source>
</evidence>
<dbReference type="GO" id="GO:0043190">
    <property type="term" value="C:ATP-binding cassette (ABC) transporter complex"/>
    <property type="evidence" value="ECO:0007669"/>
    <property type="project" value="TreeGrafter"/>
</dbReference>
<dbReference type="PANTHER" id="PTHR33529">
    <property type="entry name" value="SLR0882 PROTEIN-RELATED"/>
    <property type="match status" value="1"/>
</dbReference>
<keyword evidence="8" id="KW-1185">Reference proteome</keyword>
<evidence type="ECO:0000256" key="2">
    <source>
        <dbReference type="ARBA" id="ARBA00022475"/>
    </source>
</evidence>
<evidence type="ECO:0000256" key="4">
    <source>
        <dbReference type="ARBA" id="ARBA00022989"/>
    </source>
</evidence>
<dbReference type="Proteomes" id="UP000646579">
    <property type="component" value="Unassembled WGS sequence"/>
</dbReference>
<dbReference type="AlphaFoldDB" id="A0A918VYD5"/>
<dbReference type="InterPro" id="IPR005495">
    <property type="entry name" value="LptG/LptF_permease"/>
</dbReference>
<evidence type="ECO:0000256" key="6">
    <source>
        <dbReference type="SAM" id="Phobius"/>
    </source>
</evidence>
<evidence type="ECO:0000256" key="3">
    <source>
        <dbReference type="ARBA" id="ARBA00022692"/>
    </source>
</evidence>
<accession>A0A918VYD5</accession>
<keyword evidence="2" id="KW-1003">Cell membrane</keyword>
<protein>
    <recommendedName>
        <fullName evidence="9">Lipopolysaccharide export system permease protein LptF</fullName>
    </recommendedName>
</protein>
<comment type="caution">
    <text evidence="7">The sequence shown here is derived from an EMBL/GenBank/DDBJ whole genome shotgun (WGS) entry which is preliminary data.</text>
</comment>
<evidence type="ECO:0000256" key="5">
    <source>
        <dbReference type="ARBA" id="ARBA00023136"/>
    </source>
</evidence>
<keyword evidence="3 6" id="KW-0812">Transmembrane</keyword>
<gene>
    <name evidence="7" type="ORF">GCM10007989_34120</name>
</gene>
<dbReference type="GO" id="GO:0015920">
    <property type="term" value="P:lipopolysaccharide transport"/>
    <property type="evidence" value="ECO:0007669"/>
    <property type="project" value="TreeGrafter"/>
</dbReference>
<reference evidence="7" key="1">
    <citation type="journal article" date="2014" name="Int. J. Syst. Evol. Microbiol.">
        <title>Complete genome sequence of Corynebacterium casei LMG S-19264T (=DSM 44701T), isolated from a smear-ripened cheese.</title>
        <authorList>
            <consortium name="US DOE Joint Genome Institute (JGI-PGF)"/>
            <person name="Walter F."/>
            <person name="Albersmeier A."/>
            <person name="Kalinowski J."/>
            <person name="Ruckert C."/>
        </authorList>
    </citation>
    <scope>NUCLEOTIDE SEQUENCE</scope>
    <source>
        <strain evidence="7">KCTC 32437</strain>
    </source>
</reference>
<evidence type="ECO:0000313" key="8">
    <source>
        <dbReference type="Proteomes" id="UP000646579"/>
    </source>
</evidence>
<dbReference type="PANTHER" id="PTHR33529:SF6">
    <property type="entry name" value="YJGP_YJGQ FAMILY PERMEASE"/>
    <property type="match status" value="1"/>
</dbReference>
<comment type="subcellular location">
    <subcellularLocation>
        <location evidence="1">Cell membrane</location>
        <topology evidence="1">Multi-pass membrane protein</topology>
    </subcellularLocation>
</comment>
<sequence length="362" mass="39584">MRRLTSYLVRLFATDTLILFGVVSFLLWLVQCLRIFDTVSLKGQGLLTLAQQGLLSMPPLVLTFAFVCIGIGLARAIVALQASRELHIIHTADGFSPLLRSALFVVGVSALVVMLISNFIAPLARQQLDTLNASITADLVSSTLRPGQFSQVTPGVLVLIGERSGNGVISEFFADDRRDPNERRTYIADSATVAESDDGYILELRDGAIQTRTPRGQFSEIRFGRYRLNVDRFNTDLDNGSSLSPVDTIALLQRVASTGMTERIAGELVERFGEGLRVLGLCLLVLALCAFPSGSRTRLNVPMEVFVLFIAFCDLAITSYRPFGPLIGPILGGAVMTLIGFVVLVWRTRLRRIPPVRGEVPT</sequence>
<feature type="transmembrane region" description="Helical" evidence="6">
    <location>
        <begin position="56"/>
        <end position="78"/>
    </location>
</feature>
<keyword evidence="5 6" id="KW-0472">Membrane</keyword>
<name>A0A918VYD5_9HYPH</name>
<dbReference type="RefSeq" id="WP_189427001.1">
    <property type="nucleotide sequence ID" value="NZ_BMZE01000004.1"/>
</dbReference>
<feature type="transmembrane region" description="Helical" evidence="6">
    <location>
        <begin position="326"/>
        <end position="346"/>
    </location>
</feature>
<reference evidence="7" key="2">
    <citation type="submission" date="2020-09" db="EMBL/GenBank/DDBJ databases">
        <authorList>
            <person name="Sun Q."/>
            <person name="Kim S."/>
        </authorList>
    </citation>
    <scope>NUCLEOTIDE SEQUENCE</scope>
    <source>
        <strain evidence="7">KCTC 32437</strain>
    </source>
</reference>
<feature type="transmembrane region" description="Helical" evidence="6">
    <location>
        <begin position="98"/>
        <end position="121"/>
    </location>
</feature>
<dbReference type="Pfam" id="PF03739">
    <property type="entry name" value="LptF_LptG"/>
    <property type="match status" value="1"/>
</dbReference>
<organism evidence="7 8">
    <name type="scientific">Devosia pacifica</name>
    <dbReference type="NCBI Taxonomy" id="1335967"/>
    <lineage>
        <taxon>Bacteria</taxon>
        <taxon>Pseudomonadati</taxon>
        <taxon>Pseudomonadota</taxon>
        <taxon>Alphaproteobacteria</taxon>
        <taxon>Hyphomicrobiales</taxon>
        <taxon>Devosiaceae</taxon>
        <taxon>Devosia</taxon>
    </lineage>
</organism>
<proteinExistence type="predicted"/>
<feature type="transmembrane region" description="Helical" evidence="6">
    <location>
        <begin position="276"/>
        <end position="294"/>
    </location>
</feature>
<dbReference type="EMBL" id="BMZE01000004">
    <property type="protein sequence ID" value="GHA35360.1"/>
    <property type="molecule type" value="Genomic_DNA"/>
</dbReference>
<feature type="transmembrane region" description="Helical" evidence="6">
    <location>
        <begin position="12"/>
        <end position="36"/>
    </location>
</feature>
<evidence type="ECO:0000256" key="1">
    <source>
        <dbReference type="ARBA" id="ARBA00004651"/>
    </source>
</evidence>
<evidence type="ECO:0000313" key="7">
    <source>
        <dbReference type="EMBL" id="GHA35360.1"/>
    </source>
</evidence>
<feature type="transmembrane region" description="Helical" evidence="6">
    <location>
        <begin position="301"/>
        <end position="320"/>
    </location>
</feature>
<keyword evidence="4 6" id="KW-1133">Transmembrane helix</keyword>